<comment type="caution">
    <text evidence="1">The sequence shown here is derived from an EMBL/GenBank/DDBJ whole genome shotgun (WGS) entry which is preliminary data.</text>
</comment>
<name>A0ACC0Z5J7_9ROSI</name>
<accession>A0ACC0Z5J7</accession>
<protein>
    <submittedName>
        <fullName evidence="1">Uncharacterized protein</fullName>
    </submittedName>
</protein>
<dbReference type="Proteomes" id="UP001163603">
    <property type="component" value="Chromosome 3"/>
</dbReference>
<reference evidence="2" key="1">
    <citation type="journal article" date="2023" name="G3 (Bethesda)">
        <title>Genome assembly and association tests identify interacting loci associated with vigor, precocity, and sex in interspecific pistachio rootstocks.</title>
        <authorList>
            <person name="Palmer W."/>
            <person name="Jacygrad E."/>
            <person name="Sagayaradj S."/>
            <person name="Cavanaugh K."/>
            <person name="Han R."/>
            <person name="Bertier L."/>
            <person name="Beede B."/>
            <person name="Kafkas S."/>
            <person name="Golino D."/>
            <person name="Preece J."/>
            <person name="Michelmore R."/>
        </authorList>
    </citation>
    <scope>NUCLEOTIDE SEQUENCE [LARGE SCALE GENOMIC DNA]</scope>
</reference>
<evidence type="ECO:0000313" key="1">
    <source>
        <dbReference type="EMBL" id="KAJ0045589.1"/>
    </source>
</evidence>
<dbReference type="EMBL" id="CM047738">
    <property type="protein sequence ID" value="KAJ0045589.1"/>
    <property type="molecule type" value="Genomic_DNA"/>
</dbReference>
<gene>
    <name evidence="1" type="ORF">Pint_05321</name>
</gene>
<evidence type="ECO:0000313" key="2">
    <source>
        <dbReference type="Proteomes" id="UP001163603"/>
    </source>
</evidence>
<organism evidence="1 2">
    <name type="scientific">Pistacia integerrima</name>
    <dbReference type="NCBI Taxonomy" id="434235"/>
    <lineage>
        <taxon>Eukaryota</taxon>
        <taxon>Viridiplantae</taxon>
        <taxon>Streptophyta</taxon>
        <taxon>Embryophyta</taxon>
        <taxon>Tracheophyta</taxon>
        <taxon>Spermatophyta</taxon>
        <taxon>Magnoliopsida</taxon>
        <taxon>eudicotyledons</taxon>
        <taxon>Gunneridae</taxon>
        <taxon>Pentapetalae</taxon>
        <taxon>rosids</taxon>
        <taxon>malvids</taxon>
        <taxon>Sapindales</taxon>
        <taxon>Anacardiaceae</taxon>
        <taxon>Pistacia</taxon>
    </lineage>
</organism>
<sequence length="220" mass="24783">MGWIGLFVLVVIVCMSMGISIRASEEKGYEMPLNCKKVECASYEVIDSQKEYEIREYKKAMWVSALPINSSSYEDGAYKGFNILFSYIQGNNEEAAQLNMTAPVVVDIIPSKDPLSNSTFVVNFLLPHNYQKNPPPSTLAHPVELPKQNYAAVRRFGGFISDNEIPLQVLALEKSLNGTKWESSIVKKSNGNAMTYTIAGYNSPFDKENRVNEIIFWFDK</sequence>
<keyword evidence="2" id="KW-1185">Reference proteome</keyword>
<proteinExistence type="predicted"/>